<name>D1ADY6_THECD</name>
<dbReference type="EMBL" id="CP001738">
    <property type="protein sequence ID" value="ACY99412.1"/>
    <property type="molecule type" value="Genomic_DNA"/>
</dbReference>
<sequence>MQLPRVIIAAVFFVIGLLIAVPALVRTASSSSNASESPSSVGGSTPPATESPSASPSEGQPSRSPSKSPSPTPTPTGTPAPTPTTPRPGTPAPPLSVTIGRVDCPGRTVEVTVRNTGTTPQDYTIETDDDSPPKGDRLEAGRTRTTELTLREDRRTRVTVTWRNEPVKRAIRTADCRRAAPAREELPHTGSDSGVLWTRTITGVAAMITGAIIFWYGGIWPRRRERVFPDKKNAA</sequence>
<feature type="compositionally biased region" description="Polar residues" evidence="1">
    <location>
        <begin position="113"/>
        <end position="124"/>
    </location>
</feature>
<feature type="region of interest" description="Disordered" evidence="1">
    <location>
        <begin position="30"/>
        <end position="139"/>
    </location>
</feature>
<dbReference type="AlphaFoldDB" id="D1ADY6"/>
<keyword evidence="4" id="KW-1185">Reference proteome</keyword>
<proteinExistence type="predicted"/>
<dbReference type="HOGENOM" id="CLU_1179755_0_0_11"/>
<gene>
    <name evidence="3" type="ordered locus">Tcur_3883</name>
</gene>
<evidence type="ECO:0000313" key="4">
    <source>
        <dbReference type="Proteomes" id="UP000001918"/>
    </source>
</evidence>
<reference evidence="3 4" key="1">
    <citation type="journal article" date="2011" name="Stand. Genomic Sci.">
        <title>Complete genome sequence of Thermomonospora curvata type strain (B9).</title>
        <authorList>
            <person name="Chertkov O."/>
            <person name="Sikorski J."/>
            <person name="Nolan M."/>
            <person name="Lapidus A."/>
            <person name="Lucas S."/>
            <person name="Del Rio T.G."/>
            <person name="Tice H."/>
            <person name="Cheng J.F."/>
            <person name="Goodwin L."/>
            <person name="Pitluck S."/>
            <person name="Liolios K."/>
            <person name="Ivanova N."/>
            <person name="Mavromatis K."/>
            <person name="Mikhailova N."/>
            <person name="Ovchinnikova G."/>
            <person name="Pati A."/>
            <person name="Chen A."/>
            <person name="Palaniappan K."/>
            <person name="Djao O.D."/>
            <person name="Land M."/>
            <person name="Hauser L."/>
            <person name="Chang Y.J."/>
            <person name="Jeffries C.D."/>
            <person name="Brettin T."/>
            <person name="Han C."/>
            <person name="Detter J.C."/>
            <person name="Rohde M."/>
            <person name="Goker M."/>
            <person name="Woyke T."/>
            <person name="Bristow J."/>
            <person name="Eisen J.A."/>
            <person name="Markowitz V."/>
            <person name="Hugenholtz P."/>
            <person name="Klenk H.P."/>
            <person name="Kyrpides N.C."/>
        </authorList>
    </citation>
    <scope>NUCLEOTIDE SEQUENCE [LARGE SCALE GENOMIC DNA]</scope>
    <source>
        <strain evidence="4">ATCC 19995 / DSM 43183 / JCM 3096 / KCTC 9072 / NBRC 15933 / NCIMB 10081 / Henssen B9</strain>
    </source>
</reference>
<evidence type="ECO:0000313" key="3">
    <source>
        <dbReference type="EMBL" id="ACY99412.1"/>
    </source>
</evidence>
<keyword evidence="2" id="KW-0472">Membrane</keyword>
<dbReference type="KEGG" id="tcu:Tcur_3883"/>
<keyword evidence="2" id="KW-1133">Transmembrane helix</keyword>
<keyword evidence="2" id="KW-0812">Transmembrane</keyword>
<evidence type="ECO:0000256" key="2">
    <source>
        <dbReference type="SAM" id="Phobius"/>
    </source>
</evidence>
<feature type="compositionally biased region" description="Pro residues" evidence="1">
    <location>
        <begin position="68"/>
        <end position="94"/>
    </location>
</feature>
<protein>
    <submittedName>
        <fullName evidence="3">Uncharacterized protein</fullName>
    </submittedName>
</protein>
<feature type="transmembrane region" description="Helical" evidence="2">
    <location>
        <begin position="196"/>
        <end position="216"/>
    </location>
</feature>
<feature type="compositionally biased region" description="Low complexity" evidence="1">
    <location>
        <begin position="30"/>
        <end position="67"/>
    </location>
</feature>
<dbReference type="STRING" id="471852.Tcur_3883"/>
<dbReference type="Proteomes" id="UP000001918">
    <property type="component" value="Chromosome"/>
</dbReference>
<accession>D1ADY6</accession>
<evidence type="ECO:0000256" key="1">
    <source>
        <dbReference type="SAM" id="MobiDB-lite"/>
    </source>
</evidence>
<dbReference type="RefSeq" id="WP_012854196.1">
    <property type="nucleotide sequence ID" value="NC_013510.1"/>
</dbReference>
<organism evidence="3 4">
    <name type="scientific">Thermomonospora curvata (strain ATCC 19995 / DSM 43183 / JCM 3096 / KCTC 9072 / NBRC 15933 / NCIMB 10081 / Henssen B9)</name>
    <dbReference type="NCBI Taxonomy" id="471852"/>
    <lineage>
        <taxon>Bacteria</taxon>
        <taxon>Bacillati</taxon>
        <taxon>Actinomycetota</taxon>
        <taxon>Actinomycetes</taxon>
        <taxon>Streptosporangiales</taxon>
        <taxon>Thermomonosporaceae</taxon>
        <taxon>Thermomonospora</taxon>
    </lineage>
</organism>